<comment type="caution">
    <text evidence="2">The sequence shown here is derived from an EMBL/GenBank/DDBJ whole genome shotgun (WGS) entry which is preliminary data.</text>
</comment>
<gene>
    <name evidence="2" type="ORF">AACH06_14320</name>
</gene>
<evidence type="ECO:0000313" key="2">
    <source>
        <dbReference type="EMBL" id="MEK8031999.1"/>
    </source>
</evidence>
<keyword evidence="3" id="KW-1185">Reference proteome</keyword>
<feature type="signal peptide" evidence="1">
    <location>
        <begin position="1"/>
        <end position="27"/>
    </location>
</feature>
<name>A0ABU9BQG7_9BURK</name>
<protein>
    <recommendedName>
        <fullName evidence="4">Secreted protein</fullName>
    </recommendedName>
</protein>
<reference evidence="2 3" key="1">
    <citation type="submission" date="2024-04" db="EMBL/GenBank/DDBJ databases">
        <title>Novel species of the genus Ideonella isolated from streams.</title>
        <authorList>
            <person name="Lu H."/>
        </authorList>
    </citation>
    <scope>NUCLEOTIDE SEQUENCE [LARGE SCALE GENOMIC DNA]</scope>
    <source>
        <strain evidence="2 3">DXS29W</strain>
    </source>
</reference>
<feature type="chain" id="PRO_5046355981" description="Secreted protein" evidence="1">
    <location>
        <begin position="28"/>
        <end position="136"/>
    </location>
</feature>
<evidence type="ECO:0000256" key="1">
    <source>
        <dbReference type="SAM" id="SignalP"/>
    </source>
</evidence>
<dbReference type="RefSeq" id="WP_341426404.1">
    <property type="nucleotide sequence ID" value="NZ_JBBUTG010000007.1"/>
</dbReference>
<organism evidence="2 3">
    <name type="scientific">Ideonella lacteola</name>
    <dbReference type="NCBI Taxonomy" id="2984193"/>
    <lineage>
        <taxon>Bacteria</taxon>
        <taxon>Pseudomonadati</taxon>
        <taxon>Pseudomonadota</taxon>
        <taxon>Betaproteobacteria</taxon>
        <taxon>Burkholderiales</taxon>
        <taxon>Sphaerotilaceae</taxon>
        <taxon>Ideonella</taxon>
    </lineage>
</organism>
<dbReference type="Proteomes" id="UP001371218">
    <property type="component" value="Unassembled WGS sequence"/>
</dbReference>
<evidence type="ECO:0008006" key="4">
    <source>
        <dbReference type="Google" id="ProtNLM"/>
    </source>
</evidence>
<keyword evidence="1" id="KW-0732">Signal</keyword>
<evidence type="ECO:0000313" key="3">
    <source>
        <dbReference type="Proteomes" id="UP001371218"/>
    </source>
</evidence>
<dbReference type="EMBL" id="JBBUTG010000007">
    <property type="protein sequence ID" value="MEK8031999.1"/>
    <property type="molecule type" value="Genomic_DNA"/>
</dbReference>
<accession>A0ABU9BQG7</accession>
<proteinExistence type="predicted"/>
<sequence>MKNSSTRLFAALAAAAALSVTALGAQAATLKIKCEKRSDRSKASVDVSALGCYYCGGQPGDWYTTVLTSGGNSAQSAAKQEVLNEVEFDFDSNPRNIRQGATAISKGFIVDGTVTATLLDASGATVTSATATCRVR</sequence>